<evidence type="ECO:0000256" key="8">
    <source>
        <dbReference type="SAM" id="Phobius"/>
    </source>
</evidence>
<evidence type="ECO:0000256" key="1">
    <source>
        <dbReference type="ARBA" id="ARBA00004141"/>
    </source>
</evidence>
<feature type="transmembrane region" description="Helical" evidence="8">
    <location>
        <begin position="211"/>
        <end position="228"/>
    </location>
</feature>
<comment type="subcellular location">
    <subcellularLocation>
        <location evidence="1">Membrane</location>
        <topology evidence="1">Multi-pass membrane protein</topology>
    </subcellularLocation>
</comment>
<feature type="transmembrane region" description="Helical" evidence="8">
    <location>
        <begin position="148"/>
        <end position="171"/>
    </location>
</feature>
<dbReference type="SUPFAM" id="SSF52343">
    <property type="entry name" value="Ferredoxin reductase-like, C-terminal NADP-linked domain"/>
    <property type="match status" value="1"/>
</dbReference>
<dbReference type="SFLD" id="SFLDG01168">
    <property type="entry name" value="Ferric_reductase_subgroup_(FRE"/>
    <property type="match status" value="1"/>
</dbReference>
<sequence>MALVRSISAGNFGCRAGLTLSCSKEDGGTLGMMTFSTSSACWAENTPYLTSLAWCMHVKCAEFDILNSKLELFWEQQATGQGNAGVKSDPPKWSYNEALANVTTPPTVQLNATSQYLNTISLVSPSVYLVQWNILTNTQRETVNENTYGISMLIAGVGTPILLTGLAYAPITSSLIRRLKPYLVWPSIIGTYQVRPLPFLLGNALTVGQSLYIAGFIFLNIIFTSINYQSRQPNAWYSTKWREIMAYVLWRTGALAYIIGPLVFLFAGRNNFLLWLTNWSHSTYIILHRWVARVFCLQALIHSILAVILEKEEGSYAASVKEKYWVWGIVATVAVVILTFSSGLWVRSFSYELFLLGHIVFSVILLVGCWYHATDLYHFLGGYQTWVTTMASLWSFDRVARVARVAMVGLRRAKVTELGDGGYIKITVRGIRWGSEPGKYVYVYFPTINPLRPWENHPFSVLPTALLQANHSGSSSVSDAATTPPAADVEKHDPLREQIKPVPHTDIGLTIYVKRSAGMTRSLSSNDSLPVLLEGPYSSNSNRDILRCDRVLLIAGGIGITGILPFLKNHWNIKLAWSVKESAKCLVDDLDGAMAQLASPDKDVRVGSRINVNQLLAEEITAGWERVGVVVSGPAELCHDVGKTQFEFEVEAYSW</sequence>
<dbReference type="PANTHER" id="PTHR32361:SF9">
    <property type="entry name" value="FERRIC REDUCTASE TRANSMEMBRANE COMPONENT 3-RELATED"/>
    <property type="match status" value="1"/>
</dbReference>
<dbReference type="PROSITE" id="PS51384">
    <property type="entry name" value="FAD_FR"/>
    <property type="match status" value="1"/>
</dbReference>
<name>A0A2J6SBV1_HYAVF</name>
<keyword evidence="6 8" id="KW-0472">Membrane</keyword>
<evidence type="ECO:0000256" key="3">
    <source>
        <dbReference type="ARBA" id="ARBA00022692"/>
    </source>
</evidence>
<dbReference type="Pfam" id="PF01794">
    <property type="entry name" value="Ferric_reduct"/>
    <property type="match status" value="1"/>
</dbReference>
<proteinExistence type="predicted"/>
<keyword evidence="2" id="KW-0813">Transport</keyword>
<keyword evidence="11" id="KW-1185">Reference proteome</keyword>
<evidence type="ECO:0000256" key="6">
    <source>
        <dbReference type="ARBA" id="ARBA00023136"/>
    </source>
</evidence>
<protein>
    <recommendedName>
        <fullName evidence="9">FAD-binding FR-type domain-containing protein</fullName>
    </recommendedName>
</protein>
<dbReference type="GO" id="GO:0005886">
    <property type="term" value="C:plasma membrane"/>
    <property type="evidence" value="ECO:0007669"/>
    <property type="project" value="TreeGrafter"/>
</dbReference>
<dbReference type="SFLD" id="SFLDS00052">
    <property type="entry name" value="Ferric_Reductase_Domain"/>
    <property type="match status" value="1"/>
</dbReference>
<dbReference type="InterPro" id="IPR013112">
    <property type="entry name" value="FAD-bd_8"/>
</dbReference>
<dbReference type="CDD" id="cd06186">
    <property type="entry name" value="NOX_Duox_like_FAD_NADP"/>
    <property type="match status" value="1"/>
</dbReference>
<keyword evidence="5" id="KW-0406">Ion transport</keyword>
<dbReference type="InterPro" id="IPR039261">
    <property type="entry name" value="FNR_nucleotide-bd"/>
</dbReference>
<dbReference type="GO" id="GO:0006826">
    <property type="term" value="P:iron ion transport"/>
    <property type="evidence" value="ECO:0007669"/>
    <property type="project" value="TreeGrafter"/>
</dbReference>
<dbReference type="OrthoDB" id="167398at2759"/>
<evidence type="ECO:0000256" key="4">
    <source>
        <dbReference type="ARBA" id="ARBA00022989"/>
    </source>
</evidence>
<dbReference type="AlphaFoldDB" id="A0A2J6SBV1"/>
<keyword evidence="4 8" id="KW-1133">Transmembrane helix</keyword>
<dbReference type="Pfam" id="PF08022">
    <property type="entry name" value="FAD_binding_8"/>
    <property type="match status" value="1"/>
</dbReference>
<dbReference type="InterPro" id="IPR051410">
    <property type="entry name" value="Ferric/Cupric_Reductase"/>
</dbReference>
<evidence type="ECO:0000256" key="5">
    <source>
        <dbReference type="ARBA" id="ARBA00023065"/>
    </source>
</evidence>
<keyword evidence="3 8" id="KW-0812">Transmembrane</keyword>
<evidence type="ECO:0000313" key="10">
    <source>
        <dbReference type="EMBL" id="PMD48236.1"/>
    </source>
</evidence>
<dbReference type="GO" id="GO:0006879">
    <property type="term" value="P:intracellular iron ion homeostasis"/>
    <property type="evidence" value="ECO:0007669"/>
    <property type="project" value="TreeGrafter"/>
</dbReference>
<dbReference type="Proteomes" id="UP000235786">
    <property type="component" value="Unassembled WGS sequence"/>
</dbReference>
<feature type="transmembrane region" description="Helical" evidence="8">
    <location>
        <begin position="353"/>
        <end position="373"/>
    </location>
</feature>
<reference evidence="10 11" key="1">
    <citation type="submission" date="2016-04" db="EMBL/GenBank/DDBJ databases">
        <title>A degradative enzymes factory behind the ericoid mycorrhizal symbiosis.</title>
        <authorList>
            <consortium name="DOE Joint Genome Institute"/>
            <person name="Martino E."/>
            <person name="Morin E."/>
            <person name="Grelet G."/>
            <person name="Kuo A."/>
            <person name="Kohler A."/>
            <person name="Daghino S."/>
            <person name="Barry K."/>
            <person name="Choi C."/>
            <person name="Cichocki N."/>
            <person name="Clum A."/>
            <person name="Copeland A."/>
            <person name="Hainaut M."/>
            <person name="Haridas S."/>
            <person name="Labutti K."/>
            <person name="Lindquist E."/>
            <person name="Lipzen A."/>
            <person name="Khouja H.-R."/>
            <person name="Murat C."/>
            <person name="Ohm R."/>
            <person name="Olson A."/>
            <person name="Spatafora J."/>
            <person name="Veneault-Fourrey C."/>
            <person name="Henrissat B."/>
            <person name="Grigoriev I."/>
            <person name="Martin F."/>
            <person name="Perotto S."/>
        </authorList>
    </citation>
    <scope>NUCLEOTIDE SEQUENCE [LARGE SCALE GENOMIC DNA]</scope>
    <source>
        <strain evidence="10 11">F</strain>
    </source>
</reference>
<feature type="domain" description="FAD-binding FR-type" evidence="9">
    <location>
        <begin position="392"/>
        <end position="543"/>
    </location>
</feature>
<dbReference type="STRING" id="1149755.A0A2J6SBV1"/>
<evidence type="ECO:0000256" key="7">
    <source>
        <dbReference type="ARBA" id="ARBA00023180"/>
    </source>
</evidence>
<evidence type="ECO:0000313" key="11">
    <source>
        <dbReference type="Proteomes" id="UP000235786"/>
    </source>
</evidence>
<dbReference type="InterPro" id="IPR017927">
    <property type="entry name" value="FAD-bd_FR_type"/>
</dbReference>
<dbReference type="Gene3D" id="3.40.50.80">
    <property type="entry name" value="Nucleotide-binding domain of ferredoxin-NADP reductase (FNR) module"/>
    <property type="match status" value="1"/>
</dbReference>
<dbReference type="EMBL" id="KZ613937">
    <property type="protein sequence ID" value="PMD48236.1"/>
    <property type="molecule type" value="Genomic_DNA"/>
</dbReference>
<accession>A0A2J6SBV1</accession>
<feature type="transmembrane region" description="Helical" evidence="8">
    <location>
        <begin position="324"/>
        <end position="346"/>
    </location>
</feature>
<gene>
    <name evidence="10" type="ORF">L207DRAFT_539573</name>
</gene>
<dbReference type="GO" id="GO:0000293">
    <property type="term" value="F:ferric-chelate reductase activity"/>
    <property type="evidence" value="ECO:0007669"/>
    <property type="project" value="TreeGrafter"/>
</dbReference>
<dbReference type="PANTHER" id="PTHR32361">
    <property type="entry name" value="FERRIC/CUPRIC REDUCTASE TRANSMEMBRANE COMPONENT"/>
    <property type="match status" value="1"/>
</dbReference>
<dbReference type="InterPro" id="IPR013130">
    <property type="entry name" value="Fe3_Rdtase_TM_dom"/>
</dbReference>
<evidence type="ECO:0000256" key="2">
    <source>
        <dbReference type="ARBA" id="ARBA00022448"/>
    </source>
</evidence>
<feature type="transmembrane region" description="Helical" evidence="8">
    <location>
        <begin position="248"/>
        <end position="269"/>
    </location>
</feature>
<evidence type="ECO:0000259" key="9">
    <source>
        <dbReference type="PROSITE" id="PS51384"/>
    </source>
</evidence>
<organism evidence="10 11">
    <name type="scientific">Hyaloscypha variabilis (strain UAMH 11265 / GT02V1 / F)</name>
    <name type="common">Meliniomyces variabilis</name>
    <dbReference type="NCBI Taxonomy" id="1149755"/>
    <lineage>
        <taxon>Eukaryota</taxon>
        <taxon>Fungi</taxon>
        <taxon>Dikarya</taxon>
        <taxon>Ascomycota</taxon>
        <taxon>Pezizomycotina</taxon>
        <taxon>Leotiomycetes</taxon>
        <taxon>Helotiales</taxon>
        <taxon>Hyaloscyphaceae</taxon>
        <taxon>Hyaloscypha</taxon>
        <taxon>Hyaloscypha variabilis</taxon>
    </lineage>
</organism>
<keyword evidence="7" id="KW-0325">Glycoprotein</keyword>
<dbReference type="GO" id="GO:0015677">
    <property type="term" value="P:copper ion import"/>
    <property type="evidence" value="ECO:0007669"/>
    <property type="project" value="TreeGrafter"/>
</dbReference>